<keyword evidence="1" id="KW-1133">Transmembrane helix</keyword>
<feature type="transmembrane region" description="Helical" evidence="1">
    <location>
        <begin position="12"/>
        <end position="33"/>
    </location>
</feature>
<comment type="caution">
    <text evidence="2">The sequence shown here is derived from an EMBL/GenBank/DDBJ whole genome shotgun (WGS) entry which is preliminary data.</text>
</comment>
<feature type="transmembrane region" description="Helical" evidence="1">
    <location>
        <begin position="156"/>
        <end position="177"/>
    </location>
</feature>
<organism evidence="2 3">
    <name type="scientific">Pseudoalteromonas luteoviolacea (strain 2ta16)</name>
    <dbReference type="NCBI Taxonomy" id="1353533"/>
    <lineage>
        <taxon>Bacteria</taxon>
        <taxon>Pseudomonadati</taxon>
        <taxon>Pseudomonadota</taxon>
        <taxon>Gammaproteobacteria</taxon>
        <taxon>Alteromonadales</taxon>
        <taxon>Pseudoalteromonadaceae</taxon>
        <taxon>Pseudoalteromonas</taxon>
    </lineage>
</organism>
<feature type="transmembrane region" description="Helical" evidence="1">
    <location>
        <begin position="92"/>
        <end position="114"/>
    </location>
</feature>
<evidence type="ECO:0000313" key="2">
    <source>
        <dbReference type="EMBL" id="ESP94575.1"/>
    </source>
</evidence>
<sequence length="189" mass="22299">MPPMPELELYNLIALRGFQVCVFSIAIYFAFVAKQKGIAFLYDKRFKLDSDYNIKQVSYWITFGVIFVLHLGDEQINYAIITADLDYIFRRRLFYLVRVWIVLMFLTSVYALHSLRGCPFSQTTRWVYYLSILVATISFAQFILRGYLHTDILSPVYRGFNAVHLFFLSITLLSYPVRDLYQSYRIRAS</sequence>
<keyword evidence="1" id="KW-0812">Transmembrane</keyword>
<accession>V4HUT1</accession>
<protein>
    <submittedName>
        <fullName evidence="2">Uncharacterized protein</fullName>
    </submittedName>
</protein>
<feature type="transmembrane region" description="Helical" evidence="1">
    <location>
        <begin position="54"/>
        <end position="72"/>
    </location>
</feature>
<feature type="transmembrane region" description="Helical" evidence="1">
    <location>
        <begin position="126"/>
        <end position="144"/>
    </location>
</feature>
<proteinExistence type="predicted"/>
<evidence type="ECO:0000313" key="3">
    <source>
        <dbReference type="Proteomes" id="UP000017820"/>
    </source>
</evidence>
<dbReference type="Proteomes" id="UP000017820">
    <property type="component" value="Unassembled WGS sequence"/>
</dbReference>
<name>V4HUT1_PSEL2</name>
<reference evidence="2 3" key="1">
    <citation type="submission" date="2013-07" db="EMBL/GenBank/DDBJ databases">
        <title>Draft genome sequence of Pseudoalteromonas luteoviolacea 2ta16.</title>
        <authorList>
            <person name="Allen E.E."/>
            <person name="Azam F."/>
            <person name="Podell S."/>
        </authorList>
    </citation>
    <scope>NUCLEOTIDE SEQUENCE [LARGE SCALE GENOMIC DNA]</scope>
    <source>
        <strain evidence="2 3">2ta16</strain>
    </source>
</reference>
<gene>
    <name evidence="2" type="ORF">PL2TA16_00575</name>
</gene>
<evidence type="ECO:0000256" key="1">
    <source>
        <dbReference type="SAM" id="Phobius"/>
    </source>
</evidence>
<dbReference type="EMBL" id="AUSV01000013">
    <property type="protein sequence ID" value="ESP94575.1"/>
    <property type="molecule type" value="Genomic_DNA"/>
</dbReference>
<dbReference type="AlphaFoldDB" id="V4HUT1"/>
<keyword evidence="1" id="KW-0472">Membrane</keyword>